<protein>
    <submittedName>
        <fullName evidence="2">Uncharacterized protein</fullName>
    </submittedName>
</protein>
<dbReference type="EMBL" id="JAFIRN010000003">
    <property type="protein sequence ID" value="KAG5852163.1"/>
    <property type="molecule type" value="Genomic_DNA"/>
</dbReference>
<dbReference type="AlphaFoldDB" id="A0A9D3S2F5"/>
<accession>A0A9D3S2F5</accession>
<sequence length="82" mass="8573">MTPTPFLPQPSRQASIQPQSLLAPSSPAKTEVRGADEGNRSCRCSRGAGGAVFGLLGSTGVSATSACEPTMGRKEHVWELRC</sequence>
<gene>
    <name evidence="2" type="ORF">ANANG_G00059510</name>
</gene>
<name>A0A9D3S2F5_ANGAN</name>
<evidence type="ECO:0000256" key="1">
    <source>
        <dbReference type="SAM" id="MobiDB-lite"/>
    </source>
</evidence>
<reference evidence="2" key="1">
    <citation type="submission" date="2021-01" db="EMBL/GenBank/DDBJ databases">
        <title>A chromosome-scale assembly of European eel, Anguilla anguilla.</title>
        <authorList>
            <person name="Henkel C."/>
            <person name="Jong-Raadsen S.A."/>
            <person name="Dufour S."/>
            <person name="Weltzien F.-A."/>
            <person name="Palstra A.P."/>
            <person name="Pelster B."/>
            <person name="Spaink H.P."/>
            <person name="Van Den Thillart G.E."/>
            <person name="Jansen H."/>
            <person name="Zahm M."/>
            <person name="Klopp C."/>
            <person name="Cedric C."/>
            <person name="Louis A."/>
            <person name="Berthelot C."/>
            <person name="Parey E."/>
            <person name="Roest Crollius H."/>
            <person name="Montfort J."/>
            <person name="Robinson-Rechavi M."/>
            <person name="Bucao C."/>
            <person name="Bouchez O."/>
            <person name="Gislard M."/>
            <person name="Lluch J."/>
            <person name="Milhes M."/>
            <person name="Lampietro C."/>
            <person name="Lopez Roques C."/>
            <person name="Donnadieu C."/>
            <person name="Braasch I."/>
            <person name="Desvignes T."/>
            <person name="Postlethwait J."/>
            <person name="Bobe J."/>
            <person name="Guiguen Y."/>
            <person name="Dirks R."/>
        </authorList>
    </citation>
    <scope>NUCLEOTIDE SEQUENCE</scope>
    <source>
        <strain evidence="2">Tag_6206</strain>
        <tissue evidence="2">Liver</tissue>
    </source>
</reference>
<proteinExistence type="predicted"/>
<evidence type="ECO:0000313" key="3">
    <source>
        <dbReference type="Proteomes" id="UP001044222"/>
    </source>
</evidence>
<keyword evidence="3" id="KW-1185">Reference proteome</keyword>
<feature type="region of interest" description="Disordered" evidence="1">
    <location>
        <begin position="1"/>
        <end position="41"/>
    </location>
</feature>
<evidence type="ECO:0000313" key="2">
    <source>
        <dbReference type="EMBL" id="KAG5852163.1"/>
    </source>
</evidence>
<comment type="caution">
    <text evidence="2">The sequence shown here is derived from an EMBL/GenBank/DDBJ whole genome shotgun (WGS) entry which is preliminary data.</text>
</comment>
<feature type="compositionally biased region" description="Basic and acidic residues" evidence="1">
    <location>
        <begin position="30"/>
        <end position="40"/>
    </location>
</feature>
<feature type="compositionally biased region" description="Polar residues" evidence="1">
    <location>
        <begin position="10"/>
        <end position="23"/>
    </location>
</feature>
<organism evidence="2 3">
    <name type="scientific">Anguilla anguilla</name>
    <name type="common">European freshwater eel</name>
    <name type="synonym">Muraena anguilla</name>
    <dbReference type="NCBI Taxonomy" id="7936"/>
    <lineage>
        <taxon>Eukaryota</taxon>
        <taxon>Metazoa</taxon>
        <taxon>Chordata</taxon>
        <taxon>Craniata</taxon>
        <taxon>Vertebrata</taxon>
        <taxon>Euteleostomi</taxon>
        <taxon>Actinopterygii</taxon>
        <taxon>Neopterygii</taxon>
        <taxon>Teleostei</taxon>
        <taxon>Anguilliformes</taxon>
        <taxon>Anguillidae</taxon>
        <taxon>Anguilla</taxon>
    </lineage>
</organism>
<dbReference type="Proteomes" id="UP001044222">
    <property type="component" value="Unassembled WGS sequence"/>
</dbReference>